<proteinExistence type="predicted"/>
<dbReference type="EMBL" id="CAFBLQ010000164">
    <property type="protein sequence ID" value="CAB4880534.1"/>
    <property type="molecule type" value="Genomic_DNA"/>
</dbReference>
<gene>
    <name evidence="1" type="ORF">UFOPK3423_01309</name>
</gene>
<organism evidence="1">
    <name type="scientific">freshwater metagenome</name>
    <dbReference type="NCBI Taxonomy" id="449393"/>
    <lineage>
        <taxon>unclassified sequences</taxon>
        <taxon>metagenomes</taxon>
        <taxon>ecological metagenomes</taxon>
    </lineage>
</organism>
<sequence>MVHRDALAILLGALDADPGLAAVFGAYDDRPAGRGAVSGFRFLLHRAVHVAGAGPAETFWAGLGAVRRSAFEDAGGFDPQRRWLEDVDLGLRLRARGERILLDPCAQGTHLKQLTLAQMLRSDAFERALPWTELLLEHRAGAWALNLGPRHRAQAVLALAAAAALATARPRPALAALTAFAASDLPLLRLVASARGPREAALAVPLHVAHHLAGTAGLVAGLLGQAPPR</sequence>
<dbReference type="Gene3D" id="3.90.550.10">
    <property type="entry name" value="Spore Coat Polysaccharide Biosynthesis Protein SpsA, Chain A"/>
    <property type="match status" value="1"/>
</dbReference>
<evidence type="ECO:0000313" key="1">
    <source>
        <dbReference type="EMBL" id="CAB4880534.1"/>
    </source>
</evidence>
<dbReference type="AlphaFoldDB" id="A0A6J7EHH7"/>
<dbReference type="InterPro" id="IPR029044">
    <property type="entry name" value="Nucleotide-diphossugar_trans"/>
</dbReference>
<accession>A0A6J7EHH7</accession>
<reference evidence="1" key="1">
    <citation type="submission" date="2020-05" db="EMBL/GenBank/DDBJ databases">
        <authorList>
            <person name="Chiriac C."/>
            <person name="Salcher M."/>
            <person name="Ghai R."/>
            <person name="Kavagutti S V."/>
        </authorList>
    </citation>
    <scope>NUCLEOTIDE SEQUENCE</scope>
</reference>
<protein>
    <submittedName>
        <fullName evidence="1">Unannotated protein</fullName>
    </submittedName>
</protein>
<dbReference type="SUPFAM" id="SSF53448">
    <property type="entry name" value="Nucleotide-diphospho-sugar transferases"/>
    <property type="match status" value="1"/>
</dbReference>
<name>A0A6J7EHH7_9ZZZZ</name>